<accession>A0A9P7FSZ7</accession>
<comment type="caution">
    <text evidence="1">The sequence shown here is derived from an EMBL/GenBank/DDBJ whole genome shotgun (WGS) entry which is preliminary data.</text>
</comment>
<dbReference type="Proteomes" id="UP000717328">
    <property type="component" value="Unassembled WGS sequence"/>
</dbReference>
<reference evidence="1" key="2">
    <citation type="submission" date="2021-10" db="EMBL/GenBank/DDBJ databases">
        <title>Phylogenomics reveals ancestral predisposition of the termite-cultivated fungus Termitomyces towards a domesticated lifestyle.</title>
        <authorList>
            <person name="Auxier B."/>
            <person name="Grum-Grzhimaylo A."/>
            <person name="Cardenas M.E."/>
            <person name="Lodge J.D."/>
            <person name="Laessoe T."/>
            <person name="Pedersen O."/>
            <person name="Smith M.E."/>
            <person name="Kuyper T.W."/>
            <person name="Franco-Molano E.A."/>
            <person name="Baroni T.J."/>
            <person name="Aanen D.K."/>
        </authorList>
    </citation>
    <scope>NUCLEOTIDE SEQUENCE</scope>
    <source>
        <strain evidence="1">D49</strain>
    </source>
</reference>
<proteinExistence type="predicted"/>
<gene>
    <name evidence="1" type="ORF">H0H81_007809</name>
</gene>
<dbReference type="AlphaFoldDB" id="A0A9P7FSZ7"/>
<reference evidence="1" key="1">
    <citation type="submission" date="2021-02" db="EMBL/GenBank/DDBJ databases">
        <authorList>
            <person name="Nieuwenhuis M."/>
            <person name="Van De Peppel L.J.J."/>
        </authorList>
    </citation>
    <scope>NUCLEOTIDE SEQUENCE</scope>
    <source>
        <strain evidence="1">D49</strain>
    </source>
</reference>
<dbReference type="EMBL" id="JABCKI010005924">
    <property type="protein sequence ID" value="KAG5636499.1"/>
    <property type="molecule type" value="Genomic_DNA"/>
</dbReference>
<sequence length="78" mass="8583">MACRTPADSTSDICDPSAHRRFTEKVNSLAHRFSSITTDTNNMPGGPLVQLEINVEQSVEYVADADTEDPQPAFHLHV</sequence>
<name>A0A9P7FSZ7_9AGAR</name>
<evidence type="ECO:0000313" key="1">
    <source>
        <dbReference type="EMBL" id="KAG5636499.1"/>
    </source>
</evidence>
<protein>
    <submittedName>
        <fullName evidence="1">Uncharacterized protein</fullName>
    </submittedName>
</protein>
<keyword evidence="2" id="KW-1185">Reference proteome</keyword>
<organism evidence="1 2">
    <name type="scientific">Sphagnurus paluster</name>
    <dbReference type="NCBI Taxonomy" id="117069"/>
    <lineage>
        <taxon>Eukaryota</taxon>
        <taxon>Fungi</taxon>
        <taxon>Dikarya</taxon>
        <taxon>Basidiomycota</taxon>
        <taxon>Agaricomycotina</taxon>
        <taxon>Agaricomycetes</taxon>
        <taxon>Agaricomycetidae</taxon>
        <taxon>Agaricales</taxon>
        <taxon>Tricholomatineae</taxon>
        <taxon>Lyophyllaceae</taxon>
        <taxon>Sphagnurus</taxon>
    </lineage>
</organism>
<evidence type="ECO:0000313" key="2">
    <source>
        <dbReference type="Proteomes" id="UP000717328"/>
    </source>
</evidence>